<dbReference type="AlphaFoldDB" id="A0A6G1BLV0"/>
<reference evidence="2 3" key="1">
    <citation type="submission" date="2019-11" db="EMBL/GenBank/DDBJ databases">
        <title>Whole genome sequence of Oryza granulata.</title>
        <authorList>
            <person name="Li W."/>
        </authorList>
    </citation>
    <scope>NUCLEOTIDE SEQUENCE [LARGE SCALE GENOMIC DNA]</scope>
    <source>
        <strain evidence="3">cv. Menghai</strain>
        <tissue evidence="2">Leaf</tissue>
    </source>
</reference>
<evidence type="ECO:0000313" key="2">
    <source>
        <dbReference type="EMBL" id="KAF0888939.1"/>
    </source>
</evidence>
<dbReference type="Proteomes" id="UP000479710">
    <property type="component" value="Unassembled WGS sequence"/>
</dbReference>
<accession>A0A6G1BLV0</accession>
<dbReference type="EMBL" id="SPHZ02000012">
    <property type="protein sequence ID" value="KAF0888939.1"/>
    <property type="molecule type" value="Genomic_DNA"/>
</dbReference>
<sequence>MRFVLQLAPSHRPVADLHVMDVEEAGEAGHPTAIDSHFLLVSTASTHSRRRHRGRRDATPFAIGNSEPEVEGCGASPASSRTAAAPGACSLLVGVPTSLV</sequence>
<feature type="region of interest" description="Disordered" evidence="1">
    <location>
        <begin position="45"/>
        <end position="82"/>
    </location>
</feature>
<name>A0A6G1BLV0_9ORYZ</name>
<evidence type="ECO:0000313" key="3">
    <source>
        <dbReference type="Proteomes" id="UP000479710"/>
    </source>
</evidence>
<protein>
    <submittedName>
        <fullName evidence="2">Uncharacterized protein</fullName>
    </submittedName>
</protein>
<comment type="caution">
    <text evidence="2">The sequence shown here is derived from an EMBL/GenBank/DDBJ whole genome shotgun (WGS) entry which is preliminary data.</text>
</comment>
<organism evidence="2 3">
    <name type="scientific">Oryza meyeriana var. granulata</name>
    <dbReference type="NCBI Taxonomy" id="110450"/>
    <lineage>
        <taxon>Eukaryota</taxon>
        <taxon>Viridiplantae</taxon>
        <taxon>Streptophyta</taxon>
        <taxon>Embryophyta</taxon>
        <taxon>Tracheophyta</taxon>
        <taxon>Spermatophyta</taxon>
        <taxon>Magnoliopsida</taxon>
        <taxon>Liliopsida</taxon>
        <taxon>Poales</taxon>
        <taxon>Poaceae</taxon>
        <taxon>BOP clade</taxon>
        <taxon>Oryzoideae</taxon>
        <taxon>Oryzeae</taxon>
        <taxon>Oryzinae</taxon>
        <taxon>Oryza</taxon>
        <taxon>Oryza meyeriana</taxon>
    </lineage>
</organism>
<evidence type="ECO:0000256" key="1">
    <source>
        <dbReference type="SAM" id="MobiDB-lite"/>
    </source>
</evidence>
<keyword evidence="3" id="KW-1185">Reference proteome</keyword>
<proteinExistence type="predicted"/>
<gene>
    <name evidence="2" type="ORF">E2562_020157</name>
</gene>